<dbReference type="PANTHER" id="PTHR46696">
    <property type="entry name" value="P450, PUTATIVE (EUROFUNG)-RELATED"/>
    <property type="match status" value="1"/>
</dbReference>
<dbReference type="PRINTS" id="PR00359">
    <property type="entry name" value="BP450"/>
</dbReference>
<feature type="region of interest" description="Disordered" evidence="3">
    <location>
        <begin position="73"/>
        <end position="97"/>
    </location>
</feature>
<evidence type="ECO:0000313" key="5">
    <source>
        <dbReference type="Proteomes" id="UP000487268"/>
    </source>
</evidence>
<name>A0A7K0C0F3_9ACTN</name>
<keyword evidence="2" id="KW-0408">Iron</keyword>
<dbReference type="SUPFAM" id="SSF48264">
    <property type="entry name" value="Cytochrome P450"/>
    <property type="match status" value="1"/>
</dbReference>
<dbReference type="Pfam" id="PF00067">
    <property type="entry name" value="p450"/>
    <property type="match status" value="1"/>
</dbReference>
<sequence length="293" mass="31775">MPQRRGEAAPVTDADALRSPETYARGVPYERLDRLRARTPVVWTNARGGEPGAWAVLRYADVRRALEHSELFVPEPGAPLHGPTAGQERGHAAEDDPGAAPLLFDMDPPDLVGRIGGESVDFVTEIAAGLPETLRNTLAGGLWALLRNPAEHERLRDRPALLDAAVEEALRWWTPVMRVARTVRRATSLGGVPLLAGERVALWLTAADHDEEAFPDPGRYLPERFAGGEAPPQLAFGAGARACLGGRLARVHLRALMASLLERPGRPETAGEPVLLRSSARHGFARLPIRWTG</sequence>
<dbReference type="InterPro" id="IPR001128">
    <property type="entry name" value="Cyt_P450"/>
</dbReference>
<dbReference type="RefSeq" id="WP_153536433.1">
    <property type="nucleotide sequence ID" value="NZ_WEGH01000003.1"/>
</dbReference>
<dbReference type="InterPro" id="IPR017972">
    <property type="entry name" value="Cyt_P450_CS"/>
</dbReference>
<dbReference type="PANTHER" id="PTHR46696:SF1">
    <property type="entry name" value="CYTOCHROME P450 YJIB-RELATED"/>
    <property type="match status" value="1"/>
</dbReference>
<dbReference type="Gene3D" id="1.10.630.10">
    <property type="entry name" value="Cytochrome P450"/>
    <property type="match status" value="2"/>
</dbReference>
<keyword evidence="2" id="KW-0560">Oxidoreductase</keyword>
<evidence type="ECO:0000313" key="4">
    <source>
        <dbReference type="EMBL" id="MQY06919.1"/>
    </source>
</evidence>
<dbReference type="InterPro" id="IPR002397">
    <property type="entry name" value="Cyt_P450_B"/>
</dbReference>
<comment type="similarity">
    <text evidence="1 2">Belongs to the cytochrome P450 family.</text>
</comment>
<comment type="caution">
    <text evidence="4">The sequence shown here is derived from an EMBL/GenBank/DDBJ whole genome shotgun (WGS) entry which is preliminary data.</text>
</comment>
<keyword evidence="2" id="KW-0479">Metal-binding</keyword>
<dbReference type="OrthoDB" id="3203662at2"/>
<keyword evidence="5" id="KW-1185">Reference proteome</keyword>
<dbReference type="PROSITE" id="PS00086">
    <property type="entry name" value="CYTOCHROME_P450"/>
    <property type="match status" value="1"/>
</dbReference>
<dbReference type="GO" id="GO:0036199">
    <property type="term" value="F:cholest-4-en-3-one 26-monooxygenase activity"/>
    <property type="evidence" value="ECO:0007669"/>
    <property type="project" value="TreeGrafter"/>
</dbReference>
<dbReference type="EMBL" id="WEGH01000003">
    <property type="protein sequence ID" value="MQY06919.1"/>
    <property type="molecule type" value="Genomic_DNA"/>
</dbReference>
<evidence type="ECO:0000256" key="2">
    <source>
        <dbReference type="RuleBase" id="RU000461"/>
    </source>
</evidence>
<accession>A0A7K0C0F3</accession>
<reference evidence="4 5" key="1">
    <citation type="submission" date="2019-10" db="EMBL/GenBank/DDBJ databases">
        <title>Actinomadura rubteroloni sp. nov. and Actinomadura macrotermitis sp. nov., isolated from the gut of fungus growing-termite Macrotermes natalensis.</title>
        <authorList>
            <person name="Benndorf R."/>
            <person name="Martin K."/>
            <person name="Kuefner M."/>
            <person name="De Beer W."/>
            <person name="Kaster A.-K."/>
            <person name="Vollmers J."/>
            <person name="Poulsen M."/>
            <person name="Beemelmanns C."/>
        </authorList>
    </citation>
    <scope>NUCLEOTIDE SEQUENCE [LARGE SCALE GENOMIC DNA]</scope>
    <source>
        <strain evidence="4 5">RB68</strain>
    </source>
</reference>
<dbReference type="Proteomes" id="UP000487268">
    <property type="component" value="Unassembled WGS sequence"/>
</dbReference>
<organism evidence="4 5">
    <name type="scientific">Actinomadura macrotermitis</name>
    <dbReference type="NCBI Taxonomy" id="2585200"/>
    <lineage>
        <taxon>Bacteria</taxon>
        <taxon>Bacillati</taxon>
        <taxon>Actinomycetota</taxon>
        <taxon>Actinomycetes</taxon>
        <taxon>Streptosporangiales</taxon>
        <taxon>Thermomonosporaceae</taxon>
        <taxon>Actinomadura</taxon>
    </lineage>
</organism>
<dbReference type="GO" id="GO:0020037">
    <property type="term" value="F:heme binding"/>
    <property type="evidence" value="ECO:0007669"/>
    <property type="project" value="InterPro"/>
</dbReference>
<keyword evidence="2" id="KW-0349">Heme</keyword>
<proteinExistence type="inferred from homology"/>
<dbReference type="InterPro" id="IPR036396">
    <property type="entry name" value="Cyt_P450_sf"/>
</dbReference>
<dbReference type="GO" id="GO:0008395">
    <property type="term" value="F:steroid hydroxylase activity"/>
    <property type="evidence" value="ECO:0007669"/>
    <property type="project" value="TreeGrafter"/>
</dbReference>
<evidence type="ECO:0000256" key="1">
    <source>
        <dbReference type="ARBA" id="ARBA00010617"/>
    </source>
</evidence>
<evidence type="ECO:0000256" key="3">
    <source>
        <dbReference type="SAM" id="MobiDB-lite"/>
    </source>
</evidence>
<evidence type="ECO:0008006" key="6">
    <source>
        <dbReference type="Google" id="ProtNLM"/>
    </source>
</evidence>
<dbReference type="GO" id="GO:0006707">
    <property type="term" value="P:cholesterol catabolic process"/>
    <property type="evidence" value="ECO:0007669"/>
    <property type="project" value="TreeGrafter"/>
</dbReference>
<gene>
    <name evidence="4" type="ORF">ACRB68_50160</name>
</gene>
<keyword evidence="2" id="KW-0503">Monooxygenase</keyword>
<dbReference type="AlphaFoldDB" id="A0A7K0C0F3"/>
<protein>
    <recommendedName>
        <fullName evidence="6">Cytochrome P450</fullName>
    </recommendedName>
</protein>
<dbReference type="GO" id="GO:0005506">
    <property type="term" value="F:iron ion binding"/>
    <property type="evidence" value="ECO:0007669"/>
    <property type="project" value="InterPro"/>
</dbReference>